<dbReference type="AlphaFoldDB" id="A0A4R6R6S7"/>
<reference evidence="2 3" key="1">
    <citation type="submission" date="2019-03" db="EMBL/GenBank/DDBJ databases">
        <title>Genomic Encyclopedia of Type Strains, Phase IV (KMG-IV): sequencing the most valuable type-strain genomes for metagenomic binning, comparative biology and taxonomic classification.</title>
        <authorList>
            <person name="Goeker M."/>
        </authorList>
    </citation>
    <scope>NUCLEOTIDE SEQUENCE [LARGE SCALE GENOMIC DNA]</scope>
    <source>
        <strain evidence="2 3">DSM 11901</strain>
    </source>
</reference>
<dbReference type="OrthoDB" id="5421820at2"/>
<dbReference type="SMART" id="SM00769">
    <property type="entry name" value="WHy"/>
    <property type="match status" value="1"/>
</dbReference>
<organism evidence="2 3">
    <name type="scientific">Aquabacterium commune</name>
    <dbReference type="NCBI Taxonomy" id="70586"/>
    <lineage>
        <taxon>Bacteria</taxon>
        <taxon>Pseudomonadati</taxon>
        <taxon>Pseudomonadota</taxon>
        <taxon>Betaproteobacteria</taxon>
        <taxon>Burkholderiales</taxon>
        <taxon>Aquabacterium</taxon>
    </lineage>
</organism>
<keyword evidence="3" id="KW-1185">Reference proteome</keyword>
<dbReference type="RefSeq" id="WP_133610397.1">
    <property type="nucleotide sequence ID" value="NZ_SNXW01000008.1"/>
</dbReference>
<dbReference type="InterPro" id="IPR004864">
    <property type="entry name" value="LEA_2"/>
</dbReference>
<proteinExistence type="predicted"/>
<dbReference type="InterPro" id="IPR013990">
    <property type="entry name" value="WHy-dom"/>
</dbReference>
<dbReference type="Proteomes" id="UP000294593">
    <property type="component" value="Unassembled WGS sequence"/>
</dbReference>
<sequence>MADITSRKPTDISQPLSRRAALVGGWRLGLGAGALLLSGCASLLQREPVRVDVVGVEPLPGEGLELRLALKLRVTNPNDNALDFDGLSVTLDVRGSRFASGVSNERGSVPRFGEAVISVPVSVSALSLVRQAMGVASGSGPTDRVEYVLRGRLAGTALGGVSFTSSGELMLPKGLGLPGR</sequence>
<accession>A0A4R6R6S7</accession>
<dbReference type="Gene3D" id="2.60.40.1820">
    <property type="match status" value="1"/>
</dbReference>
<dbReference type="SUPFAM" id="SSF117070">
    <property type="entry name" value="LEA14-like"/>
    <property type="match status" value="1"/>
</dbReference>
<protein>
    <submittedName>
        <fullName evidence="2">Late embryogenesis abundant protein</fullName>
    </submittedName>
</protein>
<gene>
    <name evidence="2" type="ORF">EV672_108180</name>
</gene>
<name>A0A4R6R6S7_9BURK</name>
<feature type="domain" description="Water stress and hypersensitive response" evidence="1">
    <location>
        <begin position="51"/>
        <end position="172"/>
    </location>
</feature>
<dbReference type="Pfam" id="PF03168">
    <property type="entry name" value="LEA_2"/>
    <property type="match status" value="1"/>
</dbReference>
<evidence type="ECO:0000313" key="3">
    <source>
        <dbReference type="Proteomes" id="UP000294593"/>
    </source>
</evidence>
<evidence type="ECO:0000259" key="1">
    <source>
        <dbReference type="SMART" id="SM00769"/>
    </source>
</evidence>
<dbReference type="EMBL" id="SNXW01000008">
    <property type="protein sequence ID" value="TDP81395.1"/>
    <property type="molecule type" value="Genomic_DNA"/>
</dbReference>
<comment type="caution">
    <text evidence="2">The sequence shown here is derived from an EMBL/GenBank/DDBJ whole genome shotgun (WGS) entry which is preliminary data.</text>
</comment>
<dbReference type="GO" id="GO:0009269">
    <property type="term" value="P:response to desiccation"/>
    <property type="evidence" value="ECO:0007669"/>
    <property type="project" value="InterPro"/>
</dbReference>
<evidence type="ECO:0000313" key="2">
    <source>
        <dbReference type="EMBL" id="TDP81395.1"/>
    </source>
</evidence>